<dbReference type="PATRIC" id="fig|888050.3.peg.780"/>
<reference evidence="3 4" key="1">
    <citation type="submission" date="2013-03" db="EMBL/GenBank/DDBJ databases">
        <title>Reference genome for the Human Microbiome Project.</title>
        <authorList>
            <person name="Aqrawi P."/>
            <person name="Ayvaz T."/>
            <person name="Bess C."/>
            <person name="Blankenburg K."/>
            <person name="Coyle M."/>
            <person name="Deng J."/>
            <person name="Forbes L."/>
            <person name="Fowler G."/>
            <person name="Francisco L."/>
            <person name="Fu Q."/>
            <person name="Gibbs R."/>
            <person name="Gross S."/>
            <person name="Gubbala S."/>
            <person name="Hale W."/>
            <person name="Hemphill L."/>
            <person name="Highlander S."/>
            <person name="Hirani K."/>
            <person name="Jackson L."/>
            <person name="Jakkamsetti A."/>
            <person name="Javaid M."/>
            <person name="Jayaseelan J.C."/>
            <person name="Jiang H."/>
            <person name="Joshi V."/>
            <person name="Korchina V."/>
            <person name="Kovar C."/>
            <person name="Lara F."/>
            <person name="Lee S."/>
            <person name="Liu Y."/>
            <person name="Mata R."/>
            <person name="Mathew T."/>
            <person name="Munidasa M."/>
            <person name="Muzny D."/>
            <person name="Nazareth L."/>
            <person name="Ngo R."/>
            <person name="Nguyen L."/>
            <person name="Nguyen N."/>
            <person name="Okwuonu G."/>
            <person name="Ongeri F."/>
            <person name="Palculict T."/>
            <person name="Patil S."/>
            <person name="Petrosino J."/>
            <person name="Pham C."/>
            <person name="Pham P."/>
            <person name="Pu L.-L."/>
            <person name="Qin X."/>
            <person name="Qu J."/>
            <person name="Reid J."/>
            <person name="Ross M."/>
            <person name="Ruth R."/>
            <person name="Saada N."/>
            <person name="San Lucas F."/>
            <person name="Santibanez J."/>
            <person name="Shang Y."/>
            <person name="Simmons D."/>
            <person name="Song X.-Z."/>
            <person name="Tang L.-Y."/>
            <person name="Thornton R."/>
            <person name="Warren J."/>
            <person name="Weissenberger G."/>
            <person name="Wilczek-Boney K."/>
            <person name="Worley K."/>
            <person name="Youmans B."/>
            <person name="Zhang J."/>
            <person name="Zhang L."/>
            <person name="Zhao Z."/>
            <person name="Zhou C."/>
            <person name="Zhu D."/>
            <person name="Zhu Y."/>
        </authorList>
    </citation>
    <scope>NUCLEOTIDE SEQUENCE [LARGE SCALE GENOMIC DNA]</scope>
    <source>
        <strain evidence="3 4">F0333</strain>
    </source>
</reference>
<comment type="pathway">
    <text evidence="1">Cofactor biosynthesis; thiamine diphosphate biosynthesis.</text>
</comment>
<dbReference type="EMBL" id="AQHZ01000015">
    <property type="protein sequence ID" value="ENO18255.1"/>
    <property type="molecule type" value="Genomic_DNA"/>
</dbReference>
<dbReference type="Gene3D" id="1.20.910.10">
    <property type="entry name" value="Heme oxygenase-like"/>
    <property type="match status" value="1"/>
</dbReference>
<dbReference type="HOGENOM" id="CLU_077537_3_2_11"/>
<evidence type="ECO:0000259" key="2">
    <source>
        <dbReference type="Pfam" id="PF03070"/>
    </source>
</evidence>
<comment type="caution">
    <text evidence="3">The sequence shown here is derived from an EMBL/GenBank/DDBJ whole genome shotgun (WGS) entry which is preliminary data.</text>
</comment>
<evidence type="ECO:0000313" key="4">
    <source>
        <dbReference type="Proteomes" id="UP000013015"/>
    </source>
</evidence>
<sequence length="215" mass="24253">MSFTDELWQGIVPIRQAIEDLDFLRGLGEGTLSRERFDYYMRQDAGYLGTYARALAGLASMASDPDDLVFWAGCARDSILVERSLHASHVEVDGPLEVSPTSRAYQSFLLACLASGEYAVAASAVLPCFWIYQSVGDSLLEKAGELENHAYGDWIGMYADPAFAEQTMIVRSIVDRLAEQVSEETRGRMREAFETACRYEWMFWDAAWRMEAWPI</sequence>
<accession>N6W6X0</accession>
<organism evidence="3 4">
    <name type="scientific">Schaalia cardiffensis F0333</name>
    <dbReference type="NCBI Taxonomy" id="888050"/>
    <lineage>
        <taxon>Bacteria</taxon>
        <taxon>Bacillati</taxon>
        <taxon>Actinomycetota</taxon>
        <taxon>Actinomycetes</taxon>
        <taxon>Actinomycetales</taxon>
        <taxon>Actinomycetaceae</taxon>
        <taxon>Schaalia</taxon>
    </lineage>
</organism>
<keyword evidence="4" id="KW-1185">Reference proteome</keyword>
<name>N6W6X0_9ACTO</name>
<dbReference type="STRING" id="888050.HMPREF9004_0824"/>
<evidence type="ECO:0000313" key="3">
    <source>
        <dbReference type="EMBL" id="ENO18255.1"/>
    </source>
</evidence>
<gene>
    <name evidence="3" type="ORF">HMPREF9004_0824</name>
</gene>
<proteinExistence type="predicted"/>
<dbReference type="PANTHER" id="PTHR43198">
    <property type="entry name" value="BIFUNCTIONAL TH2 PROTEIN"/>
    <property type="match status" value="1"/>
</dbReference>
<dbReference type="PANTHER" id="PTHR43198:SF2">
    <property type="entry name" value="SI:CH1073-67J19.1-RELATED"/>
    <property type="match status" value="1"/>
</dbReference>
<dbReference type="eggNOG" id="COG0819">
    <property type="taxonomic scope" value="Bacteria"/>
</dbReference>
<dbReference type="GO" id="GO:0050334">
    <property type="term" value="F:thiaminase activity"/>
    <property type="evidence" value="ECO:0007669"/>
    <property type="project" value="UniProtKB-EC"/>
</dbReference>
<dbReference type="RefSeq" id="WP_005962555.1">
    <property type="nucleotide sequence ID" value="NZ_CP040505.1"/>
</dbReference>
<dbReference type="SUPFAM" id="SSF48613">
    <property type="entry name" value="Heme oxygenase-like"/>
    <property type="match status" value="1"/>
</dbReference>
<dbReference type="OrthoDB" id="34166at2"/>
<dbReference type="InterPro" id="IPR050967">
    <property type="entry name" value="Thiamine_Salvage_TenA"/>
</dbReference>
<dbReference type="InterPro" id="IPR004305">
    <property type="entry name" value="Thiaminase-2/PQQC"/>
</dbReference>
<feature type="domain" description="Thiaminase-2/PQQC" evidence="2">
    <location>
        <begin position="22"/>
        <end position="209"/>
    </location>
</feature>
<dbReference type="InterPro" id="IPR016084">
    <property type="entry name" value="Haem_Oase-like_multi-hlx"/>
</dbReference>
<protein>
    <submittedName>
        <fullName evidence="3">Thiaminase</fullName>
        <ecNumber evidence="3">3.5.99.2</ecNumber>
    </submittedName>
</protein>
<dbReference type="Pfam" id="PF03070">
    <property type="entry name" value="TENA_THI-4"/>
    <property type="match status" value="1"/>
</dbReference>
<dbReference type="EC" id="3.5.99.2" evidence="3"/>
<dbReference type="GO" id="GO:0005829">
    <property type="term" value="C:cytosol"/>
    <property type="evidence" value="ECO:0007669"/>
    <property type="project" value="TreeGrafter"/>
</dbReference>
<keyword evidence="3" id="KW-0378">Hydrolase</keyword>
<dbReference type="Proteomes" id="UP000013015">
    <property type="component" value="Unassembled WGS sequence"/>
</dbReference>
<dbReference type="CDD" id="cd19365">
    <property type="entry name" value="TenA_C-like"/>
    <property type="match status" value="1"/>
</dbReference>
<evidence type="ECO:0000256" key="1">
    <source>
        <dbReference type="ARBA" id="ARBA00004948"/>
    </source>
</evidence>
<dbReference type="AlphaFoldDB" id="N6W6X0"/>